<dbReference type="GO" id="GO:0042973">
    <property type="term" value="F:glucan endo-1,3-beta-D-glucosidase activity"/>
    <property type="evidence" value="ECO:0007669"/>
    <property type="project" value="UniProtKB-EC"/>
</dbReference>
<keyword evidence="5" id="KW-0326">Glycosidase</keyword>
<evidence type="ECO:0000256" key="4">
    <source>
        <dbReference type="ARBA" id="ARBA00022801"/>
    </source>
</evidence>
<protein>
    <recommendedName>
        <fullName evidence="3">glucan endo-1,3-beta-D-glucosidase</fullName>
        <ecNumber evidence="3">3.2.1.39</ecNumber>
    </recommendedName>
    <alternativeName>
        <fullName evidence="6">(1-&gt;3)-beta-glucan endohydrolase</fullName>
    </alternativeName>
    <alternativeName>
        <fullName evidence="7">Beta-1,3-endoglucanase</fullName>
    </alternativeName>
</protein>
<evidence type="ECO:0000256" key="7">
    <source>
        <dbReference type="ARBA" id="ARBA00033417"/>
    </source>
</evidence>
<dbReference type="AlphaFoldDB" id="A0AAV2F3E4"/>
<dbReference type="Gene3D" id="3.20.20.80">
    <property type="entry name" value="Glycosidases"/>
    <property type="match status" value="1"/>
</dbReference>
<dbReference type="InterPro" id="IPR044965">
    <property type="entry name" value="Glyco_hydro_17_plant"/>
</dbReference>
<name>A0AAV2F3E4_9ROSI</name>
<dbReference type="EMBL" id="OZ034819">
    <property type="protein sequence ID" value="CAL1392756.1"/>
    <property type="molecule type" value="Genomic_DNA"/>
</dbReference>
<dbReference type="Proteomes" id="UP001497516">
    <property type="component" value="Chromosome 6"/>
</dbReference>
<dbReference type="InterPro" id="IPR000490">
    <property type="entry name" value="Glyco_hydro_17"/>
</dbReference>
<dbReference type="EC" id="3.2.1.39" evidence="3"/>
<evidence type="ECO:0000313" key="10">
    <source>
        <dbReference type="EMBL" id="CAL1392756.1"/>
    </source>
</evidence>
<dbReference type="GO" id="GO:0005975">
    <property type="term" value="P:carbohydrate metabolic process"/>
    <property type="evidence" value="ECO:0007669"/>
    <property type="project" value="InterPro"/>
</dbReference>
<proteinExistence type="inferred from homology"/>
<evidence type="ECO:0000256" key="3">
    <source>
        <dbReference type="ARBA" id="ARBA00012780"/>
    </source>
</evidence>
<sequence>MRAFTFTNTSLLLSIPNSLLALLASNRTLTVHCLHVHVLPFYPRSKIVVISVGEDTFAASELPFLLSAIRNVHLILRDIGIRSISVSTTFSFFNIVTTTFPPSATTFKEPIGEVVIQPLL</sequence>
<reference evidence="10 11" key="1">
    <citation type="submission" date="2024-04" db="EMBL/GenBank/DDBJ databases">
        <authorList>
            <person name="Fracassetti M."/>
        </authorList>
    </citation>
    <scope>NUCLEOTIDE SEQUENCE [LARGE SCALE GENOMIC DNA]</scope>
</reference>
<evidence type="ECO:0000256" key="1">
    <source>
        <dbReference type="ARBA" id="ARBA00000382"/>
    </source>
</evidence>
<evidence type="ECO:0000256" key="9">
    <source>
        <dbReference type="SAM" id="SignalP"/>
    </source>
</evidence>
<feature type="chain" id="PRO_5043438564" description="glucan endo-1,3-beta-D-glucosidase" evidence="9">
    <location>
        <begin position="22"/>
        <end position="120"/>
    </location>
</feature>
<evidence type="ECO:0000256" key="8">
    <source>
        <dbReference type="RuleBase" id="RU004335"/>
    </source>
</evidence>
<comment type="catalytic activity">
    <reaction evidence="1">
        <text>Hydrolysis of (1-&gt;3)-beta-D-glucosidic linkages in (1-&gt;3)-beta-D-glucans.</text>
        <dbReference type="EC" id="3.2.1.39"/>
    </reaction>
</comment>
<dbReference type="InterPro" id="IPR017853">
    <property type="entry name" value="GH"/>
</dbReference>
<gene>
    <name evidence="10" type="ORF">LTRI10_LOCUS33375</name>
</gene>
<keyword evidence="11" id="KW-1185">Reference proteome</keyword>
<feature type="signal peptide" evidence="9">
    <location>
        <begin position="1"/>
        <end position="21"/>
    </location>
</feature>
<keyword evidence="9" id="KW-0732">Signal</keyword>
<comment type="similarity">
    <text evidence="2 8">Belongs to the glycosyl hydrolase 17 family.</text>
</comment>
<accession>A0AAV2F3E4</accession>
<organism evidence="10 11">
    <name type="scientific">Linum trigynum</name>
    <dbReference type="NCBI Taxonomy" id="586398"/>
    <lineage>
        <taxon>Eukaryota</taxon>
        <taxon>Viridiplantae</taxon>
        <taxon>Streptophyta</taxon>
        <taxon>Embryophyta</taxon>
        <taxon>Tracheophyta</taxon>
        <taxon>Spermatophyta</taxon>
        <taxon>Magnoliopsida</taxon>
        <taxon>eudicotyledons</taxon>
        <taxon>Gunneridae</taxon>
        <taxon>Pentapetalae</taxon>
        <taxon>rosids</taxon>
        <taxon>fabids</taxon>
        <taxon>Malpighiales</taxon>
        <taxon>Linaceae</taxon>
        <taxon>Linum</taxon>
    </lineage>
</organism>
<evidence type="ECO:0000256" key="6">
    <source>
        <dbReference type="ARBA" id="ARBA00033335"/>
    </source>
</evidence>
<evidence type="ECO:0000313" key="11">
    <source>
        <dbReference type="Proteomes" id="UP001497516"/>
    </source>
</evidence>
<dbReference type="Pfam" id="PF00332">
    <property type="entry name" value="Glyco_hydro_17"/>
    <property type="match status" value="1"/>
</dbReference>
<evidence type="ECO:0000256" key="5">
    <source>
        <dbReference type="ARBA" id="ARBA00023295"/>
    </source>
</evidence>
<evidence type="ECO:0000256" key="2">
    <source>
        <dbReference type="ARBA" id="ARBA00008773"/>
    </source>
</evidence>
<keyword evidence="4" id="KW-0378">Hydrolase</keyword>
<dbReference type="SUPFAM" id="SSF51445">
    <property type="entry name" value="(Trans)glycosidases"/>
    <property type="match status" value="1"/>
</dbReference>
<dbReference type="PANTHER" id="PTHR32227">
    <property type="entry name" value="GLUCAN ENDO-1,3-BETA-GLUCOSIDASE BG1-RELATED-RELATED"/>
    <property type="match status" value="1"/>
</dbReference>